<protein>
    <submittedName>
        <fullName evidence="3">Uncharacterized protein</fullName>
    </submittedName>
</protein>
<dbReference type="AlphaFoldDB" id="A0A6G1CKD0"/>
<sequence>MAAAAAAPLANNARAGGDNALAGDHDPVGRRLERRLHLYAAVYMLLGASFLLRRVVSHTGAASPVVVGSLLWAAAVAMAVLSLQTRRFPLAVRAADRLAQAALRAFF</sequence>
<feature type="transmembrane region" description="Helical" evidence="2">
    <location>
        <begin position="36"/>
        <end position="56"/>
    </location>
</feature>
<gene>
    <name evidence="3" type="ORF">E2562_032126</name>
</gene>
<name>A0A6G1CKD0_9ORYZ</name>
<keyword evidence="2" id="KW-1133">Transmembrane helix</keyword>
<feature type="transmembrane region" description="Helical" evidence="2">
    <location>
        <begin position="62"/>
        <end position="83"/>
    </location>
</feature>
<accession>A0A6G1CKD0</accession>
<evidence type="ECO:0000313" key="4">
    <source>
        <dbReference type="Proteomes" id="UP000479710"/>
    </source>
</evidence>
<comment type="caution">
    <text evidence="3">The sequence shown here is derived from an EMBL/GenBank/DDBJ whole genome shotgun (WGS) entry which is preliminary data.</text>
</comment>
<keyword evidence="4" id="KW-1185">Reference proteome</keyword>
<evidence type="ECO:0000256" key="1">
    <source>
        <dbReference type="SAM" id="MobiDB-lite"/>
    </source>
</evidence>
<feature type="compositionally biased region" description="Low complexity" evidence="1">
    <location>
        <begin position="1"/>
        <end position="15"/>
    </location>
</feature>
<dbReference type="EMBL" id="SPHZ02000009">
    <property type="protein sequence ID" value="KAF0900531.1"/>
    <property type="molecule type" value="Genomic_DNA"/>
</dbReference>
<evidence type="ECO:0000256" key="2">
    <source>
        <dbReference type="SAM" id="Phobius"/>
    </source>
</evidence>
<feature type="region of interest" description="Disordered" evidence="1">
    <location>
        <begin position="1"/>
        <end position="25"/>
    </location>
</feature>
<organism evidence="3 4">
    <name type="scientific">Oryza meyeriana var. granulata</name>
    <dbReference type="NCBI Taxonomy" id="110450"/>
    <lineage>
        <taxon>Eukaryota</taxon>
        <taxon>Viridiplantae</taxon>
        <taxon>Streptophyta</taxon>
        <taxon>Embryophyta</taxon>
        <taxon>Tracheophyta</taxon>
        <taxon>Spermatophyta</taxon>
        <taxon>Magnoliopsida</taxon>
        <taxon>Liliopsida</taxon>
        <taxon>Poales</taxon>
        <taxon>Poaceae</taxon>
        <taxon>BOP clade</taxon>
        <taxon>Oryzoideae</taxon>
        <taxon>Oryzeae</taxon>
        <taxon>Oryzinae</taxon>
        <taxon>Oryza</taxon>
        <taxon>Oryza meyeriana</taxon>
    </lineage>
</organism>
<proteinExistence type="predicted"/>
<reference evidence="3 4" key="1">
    <citation type="submission" date="2019-11" db="EMBL/GenBank/DDBJ databases">
        <title>Whole genome sequence of Oryza granulata.</title>
        <authorList>
            <person name="Li W."/>
        </authorList>
    </citation>
    <scope>NUCLEOTIDE SEQUENCE [LARGE SCALE GENOMIC DNA]</scope>
    <source>
        <strain evidence="4">cv. Menghai</strain>
        <tissue evidence="3">Leaf</tissue>
    </source>
</reference>
<dbReference type="Proteomes" id="UP000479710">
    <property type="component" value="Unassembled WGS sequence"/>
</dbReference>
<keyword evidence="2" id="KW-0472">Membrane</keyword>
<evidence type="ECO:0000313" key="3">
    <source>
        <dbReference type="EMBL" id="KAF0900531.1"/>
    </source>
</evidence>
<keyword evidence="2" id="KW-0812">Transmembrane</keyword>